<evidence type="ECO:0000313" key="2">
    <source>
        <dbReference type="Proteomes" id="UP000494216"/>
    </source>
</evidence>
<proteinExistence type="predicted"/>
<keyword evidence="2" id="KW-1185">Reference proteome</keyword>
<accession>A0A8S0XJ59</accession>
<sequence>MKINESEFAPARDFLQKQLEAHSWWPKEQPGQARQEFNVMKANATALNVWCKKWLDSGQLRQLEKAIKRQVL</sequence>
<dbReference type="RefSeq" id="WP_174627637.1">
    <property type="nucleotide sequence ID" value="NZ_CADCXN010000124.1"/>
</dbReference>
<evidence type="ECO:0000313" key="1">
    <source>
        <dbReference type="EMBL" id="CAA9892933.1"/>
    </source>
</evidence>
<gene>
    <name evidence="1" type="ORF">METHB2_90040</name>
</gene>
<dbReference type="EMBL" id="CADCXN010000124">
    <property type="protein sequence ID" value="CAA9892933.1"/>
    <property type="molecule type" value="Genomic_DNA"/>
</dbReference>
<name>A0A8S0XJ59_9GAMM</name>
<dbReference type="AlphaFoldDB" id="A0A8S0XJ59"/>
<reference evidence="1 2" key="1">
    <citation type="submission" date="2020-02" db="EMBL/GenBank/DDBJ databases">
        <authorList>
            <person name="Hogendoorn C."/>
        </authorList>
    </citation>
    <scope>NUCLEOTIDE SEQUENCE [LARGE SCALE GENOMIC DNA]</scope>
    <source>
        <strain evidence="1">METHB21</strain>
    </source>
</reference>
<comment type="caution">
    <text evidence="1">The sequence shown here is derived from an EMBL/GenBank/DDBJ whole genome shotgun (WGS) entry which is preliminary data.</text>
</comment>
<protein>
    <submittedName>
        <fullName evidence="1">Uncharacterized protein</fullName>
    </submittedName>
</protein>
<organism evidence="1 2">
    <name type="scientific">Candidatus Methylobacter favarea</name>
    <dbReference type="NCBI Taxonomy" id="2707345"/>
    <lineage>
        <taxon>Bacteria</taxon>
        <taxon>Pseudomonadati</taxon>
        <taxon>Pseudomonadota</taxon>
        <taxon>Gammaproteobacteria</taxon>
        <taxon>Methylococcales</taxon>
        <taxon>Methylococcaceae</taxon>
        <taxon>Methylobacter</taxon>
    </lineage>
</organism>
<dbReference type="Proteomes" id="UP000494216">
    <property type="component" value="Unassembled WGS sequence"/>
</dbReference>